<keyword evidence="7" id="KW-1185">Reference proteome</keyword>
<evidence type="ECO:0000313" key="6">
    <source>
        <dbReference type="EMBL" id="ANP71579.1"/>
    </source>
</evidence>
<feature type="transmembrane region" description="Helical" evidence="4">
    <location>
        <begin position="188"/>
        <end position="210"/>
    </location>
</feature>
<keyword evidence="4" id="KW-1133">Transmembrane helix</keyword>
<dbReference type="AlphaFoldDB" id="A0A1B1BG63"/>
<dbReference type="InterPro" id="IPR003594">
    <property type="entry name" value="HATPase_dom"/>
</dbReference>
<name>A0A1B1BG63_9MICO</name>
<feature type="transmembrane region" description="Helical" evidence="4">
    <location>
        <begin position="109"/>
        <end position="128"/>
    </location>
</feature>
<dbReference type="SUPFAM" id="SSF55874">
    <property type="entry name" value="ATPase domain of HSP90 chaperone/DNA topoisomerase II/histidine kinase"/>
    <property type="match status" value="1"/>
</dbReference>
<dbReference type="InterPro" id="IPR036890">
    <property type="entry name" value="HATPase_C_sf"/>
</dbReference>
<dbReference type="InterPro" id="IPR050482">
    <property type="entry name" value="Sensor_HK_TwoCompSys"/>
</dbReference>
<dbReference type="STRING" id="670052.PA27867_0610"/>
<gene>
    <name evidence="6" type="ORF">PA27867_0610</name>
</gene>
<dbReference type="GO" id="GO:0016301">
    <property type="term" value="F:kinase activity"/>
    <property type="evidence" value="ECO:0007669"/>
    <property type="project" value="UniProtKB-KW"/>
</dbReference>
<keyword evidence="4" id="KW-0472">Membrane</keyword>
<dbReference type="Pfam" id="PF02518">
    <property type="entry name" value="HATPase_c"/>
    <property type="match status" value="1"/>
</dbReference>
<organism evidence="6 7">
    <name type="scientific">Cryobacterium arcticum</name>
    <dbReference type="NCBI Taxonomy" id="670052"/>
    <lineage>
        <taxon>Bacteria</taxon>
        <taxon>Bacillati</taxon>
        <taxon>Actinomycetota</taxon>
        <taxon>Actinomycetes</taxon>
        <taxon>Micrococcales</taxon>
        <taxon>Microbacteriaceae</taxon>
        <taxon>Cryobacterium</taxon>
    </lineage>
</organism>
<dbReference type="EMBL" id="CP016282">
    <property type="protein sequence ID" value="ANP71579.1"/>
    <property type="molecule type" value="Genomic_DNA"/>
</dbReference>
<reference evidence="6 7" key="1">
    <citation type="submission" date="2016-06" db="EMBL/GenBank/DDBJ databases">
        <title>Genome sequencing of Cryobacterium arcticum PAMC 27867.</title>
        <authorList>
            <person name="Lee J."/>
            <person name="Kim O.-S."/>
        </authorList>
    </citation>
    <scope>NUCLEOTIDE SEQUENCE [LARGE SCALE GENOMIC DNA]</scope>
    <source>
        <strain evidence="6 7">PAMC 27867</strain>
    </source>
</reference>
<dbReference type="KEGG" id="cart:PA27867_0610"/>
<dbReference type="PANTHER" id="PTHR24421">
    <property type="entry name" value="NITRATE/NITRITE SENSOR PROTEIN NARX-RELATED"/>
    <property type="match status" value="1"/>
</dbReference>
<keyword evidence="4" id="KW-0812">Transmembrane</keyword>
<keyword evidence="3" id="KW-0902">Two-component regulatory system</keyword>
<dbReference type="Gene3D" id="3.30.565.10">
    <property type="entry name" value="Histidine kinase-like ATPase, C-terminal domain"/>
    <property type="match status" value="1"/>
</dbReference>
<dbReference type="PATRIC" id="fig|670052.7.peg.638"/>
<dbReference type="CDD" id="cd16917">
    <property type="entry name" value="HATPase_UhpB-NarQ-NarX-like"/>
    <property type="match status" value="1"/>
</dbReference>
<dbReference type="OrthoDB" id="144293at2"/>
<evidence type="ECO:0000313" key="7">
    <source>
        <dbReference type="Proteomes" id="UP000092582"/>
    </source>
</evidence>
<dbReference type="Proteomes" id="UP000092582">
    <property type="component" value="Chromosome 1"/>
</dbReference>
<sequence>MGAPRPVEAPPVRSFRLAPGRVAPEQLGADLLNESKQPRKPISRAQIERVVSRAVGGVGAIFALQTYPAMLHQLDSLKPGLGIALTVAIFGGLGLAIIATLVKRFIRFTSGLFAILYLVALVAWPAMLNTPDGMLDGKSWLWYLCTVATSCAAVSFPLWWAMTYTLLAPIAYGIVRVLPAGGGAEPMLGALDAVYAILLGQVVLIIITMLRQATAAVDTAQTNALQTYSAAVRQHATEVERVQVDSIVHDSVLAALLSAAAAGTPKGAELASTMAREAITRLNEAGSIPAGDDSMVPFSELKDKIRALAGRFEEPIEFIDCDAENLSLPAYASEALYAATAQAVSNSVQHAGAPGAPVPRSVRMNANLLGGCTIEIADSGVGFDPELVPSERLGLRISIRERVATAGGTVHVRSGLGRGTSIQIEWPLSDGGDDA</sequence>
<keyword evidence="1" id="KW-0808">Transferase</keyword>
<evidence type="ECO:0000256" key="3">
    <source>
        <dbReference type="ARBA" id="ARBA00023012"/>
    </source>
</evidence>
<dbReference type="GO" id="GO:0000160">
    <property type="term" value="P:phosphorelay signal transduction system"/>
    <property type="evidence" value="ECO:0007669"/>
    <property type="project" value="UniProtKB-KW"/>
</dbReference>
<feature type="transmembrane region" description="Helical" evidence="4">
    <location>
        <begin position="81"/>
        <end position="102"/>
    </location>
</feature>
<accession>A0A1B1BG63</accession>
<evidence type="ECO:0000256" key="2">
    <source>
        <dbReference type="ARBA" id="ARBA00022777"/>
    </source>
</evidence>
<keyword evidence="2" id="KW-0418">Kinase</keyword>
<dbReference type="RefSeq" id="WP_157109099.1">
    <property type="nucleotide sequence ID" value="NZ_CP016282.1"/>
</dbReference>
<evidence type="ECO:0000259" key="5">
    <source>
        <dbReference type="Pfam" id="PF02518"/>
    </source>
</evidence>
<protein>
    <submittedName>
        <fullName evidence="6">Two-component system sensor protein</fullName>
    </submittedName>
</protein>
<feature type="transmembrane region" description="Helical" evidence="4">
    <location>
        <begin position="140"/>
        <end position="167"/>
    </location>
</feature>
<evidence type="ECO:0000256" key="4">
    <source>
        <dbReference type="SAM" id="Phobius"/>
    </source>
</evidence>
<feature type="domain" description="Histidine kinase/HSP90-like ATPase" evidence="5">
    <location>
        <begin position="334"/>
        <end position="429"/>
    </location>
</feature>
<dbReference type="PANTHER" id="PTHR24421:SF61">
    <property type="entry name" value="OXYGEN SENSOR HISTIDINE KINASE NREB"/>
    <property type="match status" value="1"/>
</dbReference>
<evidence type="ECO:0000256" key="1">
    <source>
        <dbReference type="ARBA" id="ARBA00022679"/>
    </source>
</evidence>
<proteinExistence type="predicted"/>